<dbReference type="Proteomes" id="UP000095286">
    <property type="component" value="Unplaced"/>
</dbReference>
<proteinExistence type="predicted"/>
<dbReference type="WBParaSite" id="RSKR_0000905400.1">
    <property type="protein sequence ID" value="RSKR_0000905400.1"/>
    <property type="gene ID" value="RSKR_0000905400"/>
</dbReference>
<accession>A0AC35U8Y5</accession>
<evidence type="ECO:0000313" key="2">
    <source>
        <dbReference type="WBParaSite" id="RSKR_0000905400.1"/>
    </source>
</evidence>
<evidence type="ECO:0000313" key="1">
    <source>
        <dbReference type="Proteomes" id="UP000095286"/>
    </source>
</evidence>
<name>A0AC35U8Y5_9BILA</name>
<reference evidence="2" key="1">
    <citation type="submission" date="2016-11" db="UniProtKB">
        <authorList>
            <consortium name="WormBaseParasite"/>
        </authorList>
    </citation>
    <scope>IDENTIFICATION</scope>
    <source>
        <strain evidence="2">KR3021</strain>
    </source>
</reference>
<protein>
    <submittedName>
        <fullName evidence="2">Ribosomal_S7 domain-containing protein</fullName>
    </submittedName>
</protein>
<organism evidence="1 2">
    <name type="scientific">Rhabditophanes sp. KR3021</name>
    <dbReference type="NCBI Taxonomy" id="114890"/>
    <lineage>
        <taxon>Eukaryota</taxon>
        <taxon>Metazoa</taxon>
        <taxon>Ecdysozoa</taxon>
        <taxon>Nematoda</taxon>
        <taxon>Chromadorea</taxon>
        <taxon>Rhabditida</taxon>
        <taxon>Tylenchina</taxon>
        <taxon>Panagrolaimomorpha</taxon>
        <taxon>Strongyloidoidea</taxon>
        <taxon>Alloionematidae</taxon>
        <taxon>Rhabditophanes</taxon>
    </lineage>
</organism>
<sequence length="226" mass="26216">MNNSKLLLFKFCSARFLTTGTPILRNRYDPKLFVEPTLDMDELAKPIDADDQRKFLYAKAMHFDQSPVFYRNHVVDKLVRVCMKDGKKDVVRKNVLSALEIIKRRQYKVWAKANAEEKNGIELNPFTITEKAMLNCRPMMKLQGVTRGGVTYQVPFPIRDDEAEFKAMKMMRDVCRTKAKRGESHLDQMLASEILAAYKNEGMTIQTKQELHKVCEANRAYAHYRG</sequence>